<dbReference type="PANTHER" id="PTHR43272:SF107">
    <property type="entry name" value="LONG-CHAIN-FATTY-ACID--COA LIGASE 5"/>
    <property type="match status" value="1"/>
</dbReference>
<keyword evidence="7" id="KW-1185">Reference proteome</keyword>
<feature type="transmembrane region" description="Helical" evidence="4">
    <location>
        <begin position="6"/>
        <end position="23"/>
    </location>
</feature>
<dbReference type="OMA" id="GQLCKDP"/>
<proteinExistence type="predicted"/>
<dbReference type="Proteomes" id="UP001142055">
    <property type="component" value="Chromosome 3"/>
</dbReference>
<feature type="domain" description="AMP-dependent synthetase/ligase" evidence="5">
    <location>
        <begin position="100"/>
        <end position="501"/>
    </location>
</feature>
<accession>A0A9Q0RJ97</accession>
<dbReference type="EC" id="6.2.1.3" evidence="3"/>
<dbReference type="PANTHER" id="PTHR43272">
    <property type="entry name" value="LONG-CHAIN-FATTY-ACID--COA LIGASE"/>
    <property type="match status" value="1"/>
</dbReference>
<dbReference type="GO" id="GO:0004467">
    <property type="term" value="F:long-chain fatty acid-CoA ligase activity"/>
    <property type="evidence" value="ECO:0007669"/>
    <property type="project" value="UniProtKB-EC"/>
</dbReference>
<dbReference type="SUPFAM" id="SSF56801">
    <property type="entry name" value="Acetyl-CoA synthetase-like"/>
    <property type="match status" value="1"/>
</dbReference>
<dbReference type="InterPro" id="IPR042099">
    <property type="entry name" value="ANL_N_sf"/>
</dbReference>
<reference evidence="6" key="1">
    <citation type="submission" date="2022-12" db="EMBL/GenBank/DDBJ databases">
        <title>Genome assemblies of Blomia tropicalis.</title>
        <authorList>
            <person name="Cui Y."/>
        </authorList>
    </citation>
    <scope>NUCLEOTIDE SEQUENCE</scope>
    <source>
        <tissue evidence="6">Adult mites</tissue>
    </source>
</reference>
<protein>
    <recommendedName>
        <fullName evidence="3">long-chain-fatty-acid--CoA ligase</fullName>
        <ecNumber evidence="3">6.2.1.3</ecNumber>
    </recommendedName>
</protein>
<keyword evidence="2" id="KW-0276">Fatty acid metabolism</keyword>
<dbReference type="EMBL" id="JAPWDV010000003">
    <property type="protein sequence ID" value="KAJ6216456.1"/>
    <property type="molecule type" value="Genomic_DNA"/>
</dbReference>
<sequence>MNEQELCIASVLLIVIVYFIFRYKNQSKDMRNLRSAIQSKLSLNSVPINNIESERKLRGYNQLMTCLHDDCTTVLESVFRGQRITNNGQCAGSICRETRTVQWFTYSDLLTRIKHFGDGLISLKQQPAKSVIGMFCRNRIEYMIAEFGCYWHSLIIATIYDTLGPNVCTFVANQAEIELIVCDTLDRVQAILSKATSFKYLKYVVVIDKIPYSYISKAKNFGIEVYTMEQLEQFGKDNPITERYPKPDDTAVICYTSGTTGIPKGVILTHKNIIASSSGLVNQLGKHKLRPTDTFLSYLPLAHIMEQVSEVSMFMSGSKVVYFSGDILRLLEDIQICRPTILLTVPRLLNKIYAGIYNKVRGNLMKEWLFRTALASKIRAYREGRINNNTIWDKLIFDKVRNNLGGSIRLIATGSAMLDPHVGEVLRSILGCQMVNGYGQTETCSCLMTLLNDKYDNLDNVGPPLASAYIKLEDIPEMNYYASEGKGEILVKGPLVSKGYYKDPVDTAKLFDEDGWLLTGDVGMWTENGNIKLIDRKKNFFKLSQGEFIAVEKLETAYIKSDFVSQLYVYGDSSRSYLVAIIVPEKDYLESWRLKNGIRGNFHDQCKDKRVKDALIDDFRKIAVEENFNKLEYIKKVYIHTEPFSVESGLLTPTMKQKRFELQKYFSKIIDDLYKRDD</sequence>
<evidence type="ECO:0000256" key="4">
    <source>
        <dbReference type="SAM" id="Phobius"/>
    </source>
</evidence>
<keyword evidence="4" id="KW-1133">Transmembrane helix</keyword>
<evidence type="ECO:0000256" key="2">
    <source>
        <dbReference type="ARBA" id="ARBA00022832"/>
    </source>
</evidence>
<gene>
    <name evidence="6" type="ORF">RDWZM_007613</name>
</gene>
<dbReference type="Pfam" id="PF00501">
    <property type="entry name" value="AMP-binding"/>
    <property type="match status" value="1"/>
</dbReference>
<keyword evidence="2" id="KW-0443">Lipid metabolism</keyword>
<keyword evidence="1" id="KW-0436">Ligase</keyword>
<dbReference type="PROSITE" id="PS00455">
    <property type="entry name" value="AMP_BINDING"/>
    <property type="match status" value="1"/>
</dbReference>
<evidence type="ECO:0000313" key="6">
    <source>
        <dbReference type="EMBL" id="KAJ6216456.1"/>
    </source>
</evidence>
<evidence type="ECO:0000313" key="7">
    <source>
        <dbReference type="Proteomes" id="UP001142055"/>
    </source>
</evidence>
<dbReference type="InterPro" id="IPR000873">
    <property type="entry name" value="AMP-dep_synth/lig_dom"/>
</dbReference>
<dbReference type="GO" id="GO:0016020">
    <property type="term" value="C:membrane"/>
    <property type="evidence" value="ECO:0007669"/>
    <property type="project" value="TreeGrafter"/>
</dbReference>
<evidence type="ECO:0000259" key="5">
    <source>
        <dbReference type="Pfam" id="PF00501"/>
    </source>
</evidence>
<dbReference type="GO" id="GO:0005783">
    <property type="term" value="C:endoplasmic reticulum"/>
    <property type="evidence" value="ECO:0007669"/>
    <property type="project" value="TreeGrafter"/>
</dbReference>
<dbReference type="Gene3D" id="3.40.50.12780">
    <property type="entry name" value="N-terminal domain of ligase-like"/>
    <property type="match status" value="1"/>
</dbReference>
<comment type="caution">
    <text evidence="6">The sequence shown here is derived from an EMBL/GenBank/DDBJ whole genome shotgun (WGS) entry which is preliminary data.</text>
</comment>
<keyword evidence="4" id="KW-0812">Transmembrane</keyword>
<evidence type="ECO:0000256" key="1">
    <source>
        <dbReference type="ARBA" id="ARBA00022598"/>
    </source>
</evidence>
<dbReference type="AlphaFoldDB" id="A0A9Q0RJ97"/>
<organism evidence="6 7">
    <name type="scientific">Blomia tropicalis</name>
    <name type="common">Mite</name>
    <dbReference type="NCBI Taxonomy" id="40697"/>
    <lineage>
        <taxon>Eukaryota</taxon>
        <taxon>Metazoa</taxon>
        <taxon>Ecdysozoa</taxon>
        <taxon>Arthropoda</taxon>
        <taxon>Chelicerata</taxon>
        <taxon>Arachnida</taxon>
        <taxon>Acari</taxon>
        <taxon>Acariformes</taxon>
        <taxon>Sarcoptiformes</taxon>
        <taxon>Astigmata</taxon>
        <taxon>Glycyphagoidea</taxon>
        <taxon>Echimyopodidae</taxon>
        <taxon>Blomia</taxon>
    </lineage>
</organism>
<dbReference type="InterPro" id="IPR020845">
    <property type="entry name" value="AMP-binding_CS"/>
</dbReference>
<keyword evidence="4" id="KW-0472">Membrane</keyword>
<name>A0A9Q0RJ97_BLOTA</name>
<evidence type="ECO:0000256" key="3">
    <source>
        <dbReference type="ARBA" id="ARBA00026121"/>
    </source>
</evidence>